<evidence type="ECO:0000313" key="2">
    <source>
        <dbReference type="EMBL" id="KWT90152.1"/>
    </source>
</evidence>
<evidence type="ECO:0000313" key="3">
    <source>
        <dbReference type="Proteomes" id="UP000060487"/>
    </source>
</evidence>
<sequence>MRRTLRFKVALILALVMCLSLVAPPVTLNMVSNGGKTAIAALDVCNASKTFLSAAELPLVYPMAYDYTAVVSADSFVPYSERIAATPFSFTKDQPPKSV</sequence>
<reference evidence="2 3" key="1">
    <citation type="submission" date="2015-11" db="EMBL/GenBank/DDBJ databases">
        <authorList>
            <person name="Lin W."/>
        </authorList>
    </citation>
    <scope>NUCLEOTIDE SEQUENCE [LARGE SCALE GENOMIC DNA]</scope>
    <source>
        <strain evidence="2 3">HCH-1</strain>
    </source>
</reference>
<keyword evidence="3" id="KW-1185">Reference proteome</keyword>
<comment type="caution">
    <text evidence="2">The sequence shown here is derived from an EMBL/GenBank/DDBJ whole genome shotgun (WGS) entry which is preliminary data.</text>
</comment>
<evidence type="ECO:0000256" key="1">
    <source>
        <dbReference type="SAM" id="SignalP"/>
    </source>
</evidence>
<proteinExistence type="predicted"/>
<feature type="signal peptide" evidence="1">
    <location>
        <begin position="1"/>
        <end position="23"/>
    </location>
</feature>
<evidence type="ECO:0008006" key="4">
    <source>
        <dbReference type="Google" id="ProtNLM"/>
    </source>
</evidence>
<gene>
    <name evidence="2" type="ORF">ASN18_1158</name>
</gene>
<name>A0ABR5SHZ0_9BACT</name>
<dbReference type="EMBL" id="LNQR01000036">
    <property type="protein sequence ID" value="KWT90152.1"/>
    <property type="molecule type" value="Genomic_DNA"/>
</dbReference>
<keyword evidence="1" id="KW-0732">Signal</keyword>
<dbReference type="Proteomes" id="UP000060487">
    <property type="component" value="Unassembled WGS sequence"/>
</dbReference>
<protein>
    <recommendedName>
        <fullName evidence="4">Secreted protein</fullName>
    </recommendedName>
</protein>
<accession>A0ABR5SHZ0</accession>
<organism evidence="2 3">
    <name type="scientific">Candidatus Magnetominusculus xianensis</name>
    <dbReference type="NCBI Taxonomy" id="1748249"/>
    <lineage>
        <taxon>Bacteria</taxon>
        <taxon>Pseudomonadati</taxon>
        <taxon>Nitrospirota</taxon>
        <taxon>Nitrospiria</taxon>
        <taxon>Nitrospirales</taxon>
        <taxon>Nitrospiraceae</taxon>
        <taxon>Candidatus Magnetominusculus</taxon>
    </lineage>
</organism>
<feature type="chain" id="PRO_5045871671" description="Secreted protein" evidence="1">
    <location>
        <begin position="24"/>
        <end position="99"/>
    </location>
</feature>